<evidence type="ECO:0000313" key="12">
    <source>
        <dbReference type="EMBL" id="NSJ48112.1"/>
    </source>
</evidence>
<gene>
    <name evidence="12" type="ORF">G5B36_05300</name>
    <name evidence="11" type="ORF">L0N08_11710</name>
</gene>
<evidence type="ECO:0000256" key="2">
    <source>
        <dbReference type="ARBA" id="ARBA00022448"/>
    </source>
</evidence>
<feature type="domain" description="ABC transporter" evidence="10">
    <location>
        <begin position="260"/>
        <end position="501"/>
    </location>
</feature>
<feature type="domain" description="ABC transporter" evidence="10">
    <location>
        <begin position="11"/>
        <end position="246"/>
    </location>
</feature>
<dbReference type="InterPro" id="IPR003593">
    <property type="entry name" value="AAA+_ATPase"/>
</dbReference>
<proteinExistence type="predicted"/>
<dbReference type="InterPro" id="IPR050107">
    <property type="entry name" value="ABC_carbohydrate_import_ATPase"/>
</dbReference>
<dbReference type="RefSeq" id="WP_165641369.1">
    <property type="nucleotide sequence ID" value="NZ_JAAITT010000005.1"/>
</dbReference>
<evidence type="ECO:0000256" key="3">
    <source>
        <dbReference type="ARBA" id="ARBA00022475"/>
    </source>
</evidence>
<dbReference type="InterPro" id="IPR017871">
    <property type="entry name" value="ABC_transporter-like_CS"/>
</dbReference>
<evidence type="ECO:0000259" key="10">
    <source>
        <dbReference type="PROSITE" id="PS50893"/>
    </source>
</evidence>
<dbReference type="PANTHER" id="PTHR43790">
    <property type="entry name" value="CARBOHYDRATE TRANSPORT ATP-BINDING PROTEIN MG119-RELATED"/>
    <property type="match status" value="1"/>
</dbReference>
<dbReference type="FunFam" id="3.40.50.300:FF:000127">
    <property type="entry name" value="Ribose import ATP-binding protein RbsA"/>
    <property type="match status" value="1"/>
</dbReference>
<keyword evidence="3" id="KW-1003">Cell membrane</keyword>
<dbReference type="Pfam" id="PF00005">
    <property type="entry name" value="ABC_tran"/>
    <property type="match status" value="2"/>
</dbReference>
<evidence type="ECO:0000256" key="1">
    <source>
        <dbReference type="ARBA" id="ARBA00004202"/>
    </source>
</evidence>
<accession>A0AAW5BXP7</accession>
<evidence type="ECO:0000313" key="14">
    <source>
        <dbReference type="Proteomes" id="UP001299608"/>
    </source>
</evidence>
<keyword evidence="13" id="KW-1185">Reference proteome</keyword>
<dbReference type="GO" id="GO:0005886">
    <property type="term" value="C:plasma membrane"/>
    <property type="evidence" value="ECO:0007669"/>
    <property type="project" value="UniProtKB-SubCell"/>
</dbReference>
<sequence length="508" mass="56502">MKVGSDADYILEFKGIGKYFPGVQALKDVSFTVRKGEILALLGENGAGKSTLMKILAGAYIKDEGEIYIDGKPADITCPEDSERLGVAIIYQEFNLVPGLTVAENIFMRRQPKKNGMIDWKRMNQMAQAIIDEIDINIRPTDIVNTLTVAEQQMVEICKAVSLNSKILIMDEPTSALTESETQKLFNVVRSLNKKDVTMIFITHRMDEVFEICTNTVILRDGQFITAAPISELTLDQIIEYIVGRSLTEIYPERDNEIGEEYLEVRNLTDGGKRVHPSSFVAHKGEILGFAGLVGAGRTELMRLIFGADKIKGGTVLIGGKKVHIRNEKDAIRFGIGLVPEDRRRQGLVLALNVRENIIMANYEHQKTLFYLDPQKEKQVCAKYIDKLLIKTPGQTQCAKFLSGGNQQKIAVAKWLNCNPDIIILDEPTRGIDVNAKYEIYNIIIQLAREGKVIIFVSSELPELIGMCDRIIVMHEGKISGEVTGGEMNQKSIMYLATVEGGKANGAD</sequence>
<dbReference type="AlphaFoldDB" id="A0AAW5BXP7"/>
<dbReference type="PROSITE" id="PS50893">
    <property type="entry name" value="ABC_TRANSPORTER_2"/>
    <property type="match status" value="2"/>
</dbReference>
<evidence type="ECO:0000256" key="8">
    <source>
        <dbReference type="ARBA" id="ARBA00022967"/>
    </source>
</evidence>
<evidence type="ECO:0000256" key="7">
    <source>
        <dbReference type="ARBA" id="ARBA00022840"/>
    </source>
</evidence>
<dbReference type="GO" id="GO:0005524">
    <property type="term" value="F:ATP binding"/>
    <property type="evidence" value="ECO:0007669"/>
    <property type="project" value="UniProtKB-KW"/>
</dbReference>
<dbReference type="SMART" id="SM00382">
    <property type="entry name" value="AAA"/>
    <property type="match status" value="2"/>
</dbReference>
<evidence type="ECO:0000256" key="4">
    <source>
        <dbReference type="ARBA" id="ARBA00022597"/>
    </source>
</evidence>
<evidence type="ECO:0000313" key="11">
    <source>
        <dbReference type="EMBL" id="MCG4746082.1"/>
    </source>
</evidence>
<keyword evidence="9" id="KW-0472">Membrane</keyword>
<evidence type="ECO:0000313" key="13">
    <source>
        <dbReference type="Proteomes" id="UP000669239"/>
    </source>
</evidence>
<dbReference type="PROSITE" id="PS00211">
    <property type="entry name" value="ABC_TRANSPORTER_1"/>
    <property type="match status" value="1"/>
</dbReference>
<reference evidence="12" key="2">
    <citation type="submission" date="2020-02" db="EMBL/GenBank/DDBJ databases">
        <authorList>
            <person name="Littmann E."/>
            <person name="Sorbara M."/>
        </authorList>
    </citation>
    <scope>NUCLEOTIDE SEQUENCE</scope>
    <source>
        <strain evidence="12">MSK.1.17</strain>
    </source>
</reference>
<keyword evidence="7 11" id="KW-0067">ATP-binding</keyword>
<reference evidence="12 13" key="1">
    <citation type="journal article" date="2020" name="Cell Host Microbe">
        <title>Functional and Genomic Variation between Human-Derived Isolates of Lachnospiraceae Reveals Inter- and Intra-Species Diversity.</title>
        <authorList>
            <person name="Sorbara M.T."/>
            <person name="Littmann E.R."/>
            <person name="Fontana E."/>
            <person name="Moody T.U."/>
            <person name="Kohout C.E."/>
            <person name="Gjonbalaj M."/>
            <person name="Eaton V."/>
            <person name="Seok R."/>
            <person name="Leiner I.M."/>
            <person name="Pamer E.G."/>
        </authorList>
    </citation>
    <scope>NUCLEOTIDE SEQUENCE [LARGE SCALE GENOMIC DNA]</scope>
    <source>
        <strain evidence="12 13">MSK.1.17</strain>
    </source>
</reference>
<dbReference type="EMBL" id="JAKNGE010000012">
    <property type="protein sequence ID" value="MCG4746082.1"/>
    <property type="molecule type" value="Genomic_DNA"/>
</dbReference>
<evidence type="ECO:0000256" key="9">
    <source>
        <dbReference type="ARBA" id="ARBA00023136"/>
    </source>
</evidence>
<comment type="caution">
    <text evidence="11">The sequence shown here is derived from an EMBL/GenBank/DDBJ whole genome shotgun (WGS) entry which is preliminary data.</text>
</comment>
<organism evidence="11 14">
    <name type="scientific">Enterocloster aldenensis</name>
    <dbReference type="NCBI Taxonomy" id="358742"/>
    <lineage>
        <taxon>Bacteria</taxon>
        <taxon>Bacillati</taxon>
        <taxon>Bacillota</taxon>
        <taxon>Clostridia</taxon>
        <taxon>Lachnospirales</taxon>
        <taxon>Lachnospiraceae</taxon>
        <taxon>Enterocloster</taxon>
    </lineage>
</organism>
<dbReference type="EMBL" id="JAAITT010000005">
    <property type="protein sequence ID" value="NSJ48112.1"/>
    <property type="molecule type" value="Genomic_DNA"/>
</dbReference>
<dbReference type="SUPFAM" id="SSF52540">
    <property type="entry name" value="P-loop containing nucleoside triphosphate hydrolases"/>
    <property type="match status" value="2"/>
</dbReference>
<dbReference type="Gene3D" id="3.40.50.300">
    <property type="entry name" value="P-loop containing nucleotide triphosphate hydrolases"/>
    <property type="match status" value="2"/>
</dbReference>
<keyword evidence="4" id="KW-0762">Sugar transport</keyword>
<name>A0AAW5BXP7_9FIRM</name>
<dbReference type="InterPro" id="IPR027417">
    <property type="entry name" value="P-loop_NTPase"/>
</dbReference>
<comment type="subcellular location">
    <subcellularLocation>
        <location evidence="1">Cell membrane</location>
        <topology evidence="1">Peripheral membrane protein</topology>
    </subcellularLocation>
</comment>
<dbReference type="CDD" id="cd03215">
    <property type="entry name" value="ABC_Carb_Monos_II"/>
    <property type="match status" value="1"/>
</dbReference>
<keyword evidence="2" id="KW-0813">Transport</keyword>
<evidence type="ECO:0000256" key="6">
    <source>
        <dbReference type="ARBA" id="ARBA00022741"/>
    </source>
</evidence>
<dbReference type="CDD" id="cd03216">
    <property type="entry name" value="ABC_Carb_Monos_I"/>
    <property type="match status" value="1"/>
</dbReference>
<dbReference type="GO" id="GO:0016887">
    <property type="term" value="F:ATP hydrolysis activity"/>
    <property type="evidence" value="ECO:0007669"/>
    <property type="project" value="InterPro"/>
</dbReference>
<dbReference type="InterPro" id="IPR003439">
    <property type="entry name" value="ABC_transporter-like_ATP-bd"/>
</dbReference>
<protein>
    <submittedName>
        <fullName evidence="11">Sugar ABC transporter ATP-binding protein</fullName>
    </submittedName>
</protein>
<reference evidence="11" key="3">
    <citation type="submission" date="2022-01" db="EMBL/GenBank/DDBJ databases">
        <title>Collection of gut derived symbiotic bacterial strains cultured from healthy donors.</title>
        <authorList>
            <person name="Lin H."/>
            <person name="Kohout C."/>
            <person name="Waligurski E."/>
            <person name="Pamer E.G."/>
        </authorList>
    </citation>
    <scope>NUCLEOTIDE SEQUENCE</scope>
    <source>
        <strain evidence="11">DFI.6.55</strain>
    </source>
</reference>
<keyword evidence="5" id="KW-0677">Repeat</keyword>
<dbReference type="Proteomes" id="UP000669239">
    <property type="component" value="Unassembled WGS sequence"/>
</dbReference>
<dbReference type="Proteomes" id="UP001299608">
    <property type="component" value="Unassembled WGS sequence"/>
</dbReference>
<evidence type="ECO:0000256" key="5">
    <source>
        <dbReference type="ARBA" id="ARBA00022737"/>
    </source>
</evidence>
<dbReference type="PANTHER" id="PTHR43790:SF3">
    <property type="entry name" value="D-ALLOSE IMPORT ATP-BINDING PROTEIN ALSA-RELATED"/>
    <property type="match status" value="1"/>
</dbReference>
<keyword evidence="6" id="KW-0547">Nucleotide-binding</keyword>
<keyword evidence="8" id="KW-1278">Translocase</keyword>